<name>A0AAN8PXX0_PATCE</name>
<feature type="region of interest" description="Disordered" evidence="1">
    <location>
        <begin position="82"/>
        <end position="101"/>
    </location>
</feature>
<feature type="compositionally biased region" description="Polar residues" evidence="1">
    <location>
        <begin position="88"/>
        <end position="101"/>
    </location>
</feature>
<comment type="caution">
    <text evidence="3">The sequence shown here is derived from an EMBL/GenBank/DDBJ whole genome shotgun (WGS) entry which is preliminary data.</text>
</comment>
<feature type="region of interest" description="Disordered" evidence="1">
    <location>
        <begin position="469"/>
        <end position="490"/>
    </location>
</feature>
<dbReference type="AlphaFoldDB" id="A0AAN8PXX0"/>
<evidence type="ECO:0000313" key="4">
    <source>
        <dbReference type="Proteomes" id="UP001347796"/>
    </source>
</evidence>
<evidence type="ECO:0000256" key="1">
    <source>
        <dbReference type="SAM" id="MobiDB-lite"/>
    </source>
</evidence>
<feature type="region of interest" description="Disordered" evidence="1">
    <location>
        <begin position="643"/>
        <end position="664"/>
    </location>
</feature>
<evidence type="ECO:0000256" key="2">
    <source>
        <dbReference type="SAM" id="SignalP"/>
    </source>
</evidence>
<keyword evidence="2" id="KW-0732">Signal</keyword>
<dbReference type="Proteomes" id="UP001347796">
    <property type="component" value="Unassembled WGS sequence"/>
</dbReference>
<organism evidence="3 4">
    <name type="scientific">Patella caerulea</name>
    <name type="common">Rayed Mediterranean limpet</name>
    <dbReference type="NCBI Taxonomy" id="87958"/>
    <lineage>
        <taxon>Eukaryota</taxon>
        <taxon>Metazoa</taxon>
        <taxon>Spiralia</taxon>
        <taxon>Lophotrochozoa</taxon>
        <taxon>Mollusca</taxon>
        <taxon>Gastropoda</taxon>
        <taxon>Patellogastropoda</taxon>
        <taxon>Patelloidea</taxon>
        <taxon>Patellidae</taxon>
        <taxon>Patella</taxon>
    </lineage>
</organism>
<accession>A0AAN8PXX0</accession>
<protein>
    <submittedName>
        <fullName evidence="3">Uncharacterized protein</fullName>
    </submittedName>
</protein>
<feature type="compositionally biased region" description="Low complexity" evidence="1">
    <location>
        <begin position="480"/>
        <end position="490"/>
    </location>
</feature>
<reference evidence="3 4" key="1">
    <citation type="submission" date="2024-01" db="EMBL/GenBank/DDBJ databases">
        <title>The genome of the rayed Mediterranean limpet Patella caerulea (Linnaeus, 1758).</title>
        <authorList>
            <person name="Anh-Thu Weber A."/>
            <person name="Halstead-Nussloch G."/>
        </authorList>
    </citation>
    <scope>NUCLEOTIDE SEQUENCE [LARGE SCALE GENOMIC DNA]</scope>
    <source>
        <strain evidence="3">AATW-2023a</strain>
        <tissue evidence="3">Whole specimen</tissue>
    </source>
</reference>
<keyword evidence="4" id="KW-1185">Reference proteome</keyword>
<evidence type="ECO:0000313" key="3">
    <source>
        <dbReference type="EMBL" id="KAK6188964.1"/>
    </source>
</evidence>
<sequence length="714" mass="74309">MVTRLISVFVLCVCVVECLVVQNTNTNKKTSQNTALHSATNVGTGNTKTVDPVPFYSNTQQTLRSVKSPISTIVTSEPGVVNHADPVQTATPTSTGSKPASTALTEPVITTGTGGVQNPDLIPTSTSLKDLGIFAALMASETGGIKKADPIPMNVNTNPTSTSLTESGIIASSIPLATGTGVKESFDPITTSVKTNPTESGITTASMPLATETGGVKKVDPIPMNVKTNPTSTTLTESGIIATSIPLATGTGGVKKVDPIPMNVNTNPASTSLTESGTIASSIPLATGTGVKESFDPIKTSVKTNPTESGIIAASIPLATGTGGVKQSIGPQSINANTKPTSTTLTESGIIAASVPLTTGTGGVKKTDPAPSYTNLLLSPSALMEALNTVGSVKSVDPTMVKGHVTAIGSASVNSGVNSADPTKTYTNTKPTSTLIKETAIVEALNTAGGIKSADPTTVKGPIAPIGSTSASSSVNGADPTKTYTNTKPTPTLIKEPAIVKAPQHNHVSPAQPNTNIRQMLPLPERRVTLATTTPTNGQQAVSSLQEKLTNTGRGNLPNMPTMGQLISILTSVPSVGASGTTTVATSNVAGTKRTYSNYPQYLPAPRRYPHHTRNAKPPQPLLPNLPVKKHTKLLRLHRHGVSTPASVQTLPPAKPTIRRNQESHEQYPIKYFTEREKRVFLRDLNEERADVDNVKLMNIVVSFVLFSSFVVKL</sequence>
<proteinExistence type="predicted"/>
<dbReference type="EMBL" id="JAZGQO010000003">
    <property type="protein sequence ID" value="KAK6188964.1"/>
    <property type="molecule type" value="Genomic_DNA"/>
</dbReference>
<feature type="signal peptide" evidence="2">
    <location>
        <begin position="1"/>
        <end position="18"/>
    </location>
</feature>
<feature type="chain" id="PRO_5042865363" evidence="2">
    <location>
        <begin position="19"/>
        <end position="714"/>
    </location>
</feature>
<gene>
    <name evidence="3" type="ORF">SNE40_005032</name>
</gene>